<feature type="region of interest" description="Disordered" evidence="1">
    <location>
        <begin position="1"/>
        <end position="95"/>
    </location>
</feature>
<keyword evidence="3" id="KW-1185">Reference proteome</keyword>
<proteinExistence type="predicted"/>
<gene>
    <name evidence="2" type="ORF">M422DRAFT_782994</name>
</gene>
<sequence>MTCADGFAVEKTSRVPTLSPPSNHLVESAAKKVALQPSEVNTDGESVASAPAGTTSTASTRRKVQATQMRSGKGKPVAAGGNGAKVTSKGGARRARASRMLQEETIEEDEEAAEAQVAASTIPARLPDHNTSKAAKSASYPALKRHFDSDFNKALNTALSSNIPILVQYRIKTVDNYLNFHESMLSWRPSEDESSEKIYGILSLFYVLHLLPNTYQTPICLTGGWTWLSQWLVDYSKEIGKWFDTPESLGEATLTSFWNAKNYHMQNYIVPPSG</sequence>
<evidence type="ECO:0000313" key="2">
    <source>
        <dbReference type="EMBL" id="KIJ34061.1"/>
    </source>
</evidence>
<protein>
    <submittedName>
        <fullName evidence="2">Uncharacterized protein</fullName>
    </submittedName>
</protein>
<dbReference type="Proteomes" id="UP000054279">
    <property type="component" value="Unassembled WGS sequence"/>
</dbReference>
<name>A0A0C9V9T3_SPHS4</name>
<dbReference type="EMBL" id="KN837204">
    <property type="protein sequence ID" value="KIJ34061.1"/>
    <property type="molecule type" value="Genomic_DNA"/>
</dbReference>
<dbReference type="AlphaFoldDB" id="A0A0C9V9T3"/>
<accession>A0A0C9V9T3</accession>
<organism evidence="2 3">
    <name type="scientific">Sphaerobolus stellatus (strain SS14)</name>
    <dbReference type="NCBI Taxonomy" id="990650"/>
    <lineage>
        <taxon>Eukaryota</taxon>
        <taxon>Fungi</taxon>
        <taxon>Dikarya</taxon>
        <taxon>Basidiomycota</taxon>
        <taxon>Agaricomycotina</taxon>
        <taxon>Agaricomycetes</taxon>
        <taxon>Phallomycetidae</taxon>
        <taxon>Geastrales</taxon>
        <taxon>Sphaerobolaceae</taxon>
        <taxon>Sphaerobolus</taxon>
    </lineage>
</organism>
<evidence type="ECO:0000313" key="3">
    <source>
        <dbReference type="Proteomes" id="UP000054279"/>
    </source>
</evidence>
<dbReference type="HOGENOM" id="CLU_1016239_0_0_1"/>
<reference evidence="2 3" key="1">
    <citation type="submission" date="2014-06" db="EMBL/GenBank/DDBJ databases">
        <title>Evolutionary Origins and Diversification of the Mycorrhizal Mutualists.</title>
        <authorList>
            <consortium name="DOE Joint Genome Institute"/>
            <consortium name="Mycorrhizal Genomics Consortium"/>
            <person name="Kohler A."/>
            <person name="Kuo A."/>
            <person name="Nagy L.G."/>
            <person name="Floudas D."/>
            <person name="Copeland A."/>
            <person name="Barry K.W."/>
            <person name="Cichocki N."/>
            <person name="Veneault-Fourrey C."/>
            <person name="LaButti K."/>
            <person name="Lindquist E.A."/>
            <person name="Lipzen A."/>
            <person name="Lundell T."/>
            <person name="Morin E."/>
            <person name="Murat C."/>
            <person name="Riley R."/>
            <person name="Ohm R."/>
            <person name="Sun H."/>
            <person name="Tunlid A."/>
            <person name="Henrissat B."/>
            <person name="Grigoriev I.V."/>
            <person name="Hibbett D.S."/>
            <person name="Martin F."/>
        </authorList>
    </citation>
    <scope>NUCLEOTIDE SEQUENCE [LARGE SCALE GENOMIC DNA]</scope>
    <source>
        <strain evidence="2 3">SS14</strain>
    </source>
</reference>
<evidence type="ECO:0000256" key="1">
    <source>
        <dbReference type="SAM" id="MobiDB-lite"/>
    </source>
</evidence>
<dbReference type="OrthoDB" id="2396124at2759"/>
<feature type="compositionally biased region" description="Low complexity" evidence="1">
    <location>
        <begin position="46"/>
        <end position="59"/>
    </location>
</feature>